<evidence type="ECO:0000256" key="2">
    <source>
        <dbReference type="SAM" id="SignalP"/>
    </source>
</evidence>
<name>A0A6A6G0G9_9PEZI</name>
<dbReference type="Proteomes" id="UP000799538">
    <property type="component" value="Unassembled WGS sequence"/>
</dbReference>
<evidence type="ECO:0000313" key="4">
    <source>
        <dbReference type="Proteomes" id="UP000799538"/>
    </source>
</evidence>
<dbReference type="EMBL" id="ML992519">
    <property type="protein sequence ID" value="KAF2219212.1"/>
    <property type="molecule type" value="Genomic_DNA"/>
</dbReference>
<reference evidence="4" key="1">
    <citation type="journal article" date="2020" name="Stud. Mycol.">
        <title>101 Dothideomycetes genomes: A test case for predicting lifestyles and emergence of pathogens.</title>
        <authorList>
            <person name="Haridas S."/>
            <person name="Albert R."/>
            <person name="Binder M."/>
            <person name="Bloem J."/>
            <person name="LaButti K."/>
            <person name="Salamov A."/>
            <person name="Andreopoulos B."/>
            <person name="Baker S."/>
            <person name="Barry K."/>
            <person name="Bills G."/>
            <person name="Bluhm B."/>
            <person name="Cannon C."/>
            <person name="Castanera R."/>
            <person name="Culley D."/>
            <person name="Daum C."/>
            <person name="Ezra D."/>
            <person name="Gonzalez J."/>
            <person name="Henrissat B."/>
            <person name="Kuo A."/>
            <person name="Liang C."/>
            <person name="Lipzen A."/>
            <person name="Lutzoni F."/>
            <person name="Magnuson J."/>
            <person name="Mondo S."/>
            <person name="Nolan M."/>
            <person name="Ohm R."/>
            <person name="Pangilinan J."/>
            <person name="Park H.-J."/>
            <person name="Ramirez L."/>
            <person name="Alfaro M."/>
            <person name="Sun H."/>
            <person name="Tritt A."/>
            <person name="Yoshinaga Y."/>
            <person name="Zwiers L.-H."/>
            <person name="Turgeon B."/>
            <person name="Goodwin S."/>
            <person name="Spatafora J."/>
            <person name="Crous P."/>
            <person name="Grigoriev I."/>
        </authorList>
    </citation>
    <scope>NUCLEOTIDE SEQUENCE [LARGE SCALE GENOMIC DNA]</scope>
    <source>
        <strain evidence="4">CECT 20119</strain>
    </source>
</reference>
<dbReference type="AlphaFoldDB" id="A0A6A6G0G9"/>
<feature type="signal peptide" evidence="2">
    <location>
        <begin position="1"/>
        <end position="17"/>
    </location>
</feature>
<sequence>MWLIASLVLDALATAFSQVTAAGAVSLMCLVVSCGIDYHSRIRDCDFGLHEDVARFSIFTRDYSHYSSLHGQDTADSLQQAPNTDICPTDPSVPGITTIT</sequence>
<protein>
    <submittedName>
        <fullName evidence="3">Uncharacterized protein</fullName>
    </submittedName>
</protein>
<gene>
    <name evidence="3" type="ORF">BDZ85DRAFT_285676</name>
</gene>
<evidence type="ECO:0000313" key="3">
    <source>
        <dbReference type="EMBL" id="KAF2219212.1"/>
    </source>
</evidence>
<keyword evidence="2" id="KW-0732">Signal</keyword>
<organism evidence="3 4">
    <name type="scientific">Elsinoe ampelina</name>
    <dbReference type="NCBI Taxonomy" id="302913"/>
    <lineage>
        <taxon>Eukaryota</taxon>
        <taxon>Fungi</taxon>
        <taxon>Dikarya</taxon>
        <taxon>Ascomycota</taxon>
        <taxon>Pezizomycotina</taxon>
        <taxon>Dothideomycetes</taxon>
        <taxon>Dothideomycetidae</taxon>
        <taxon>Myriangiales</taxon>
        <taxon>Elsinoaceae</taxon>
        <taxon>Elsinoe</taxon>
    </lineage>
</organism>
<proteinExistence type="predicted"/>
<feature type="chain" id="PRO_5025493895" evidence="2">
    <location>
        <begin position="18"/>
        <end position="100"/>
    </location>
</feature>
<keyword evidence="4" id="KW-1185">Reference proteome</keyword>
<evidence type="ECO:0000256" key="1">
    <source>
        <dbReference type="SAM" id="MobiDB-lite"/>
    </source>
</evidence>
<feature type="region of interest" description="Disordered" evidence="1">
    <location>
        <begin position="75"/>
        <end position="100"/>
    </location>
</feature>
<accession>A0A6A6G0G9</accession>